<proteinExistence type="predicted"/>
<gene>
    <name evidence="2" type="ORF">LCOR_10151.1</name>
</gene>
<feature type="region of interest" description="Disordered" evidence="1">
    <location>
        <begin position="1"/>
        <end position="30"/>
    </location>
</feature>
<protein>
    <submittedName>
        <fullName evidence="2">Uncharacterized protein</fullName>
    </submittedName>
</protein>
<dbReference type="EMBL" id="CBTN010000068">
    <property type="protein sequence ID" value="CDH59328.1"/>
    <property type="molecule type" value="Genomic_DNA"/>
</dbReference>
<sequence>MHLNTYHNPLTGIPHKSGNKAWDHPKYASHHMPANGRIDVQVSLTPESLKALSSADQGHRIQRLSNPQPIQCLRPSEPCLDDSCQMPTSKMMTACAKT</sequence>
<organism evidence="2 3">
    <name type="scientific">Lichtheimia corymbifera JMRC:FSU:9682</name>
    <dbReference type="NCBI Taxonomy" id="1263082"/>
    <lineage>
        <taxon>Eukaryota</taxon>
        <taxon>Fungi</taxon>
        <taxon>Fungi incertae sedis</taxon>
        <taxon>Mucoromycota</taxon>
        <taxon>Mucoromycotina</taxon>
        <taxon>Mucoromycetes</taxon>
        <taxon>Mucorales</taxon>
        <taxon>Lichtheimiaceae</taxon>
        <taxon>Lichtheimia</taxon>
    </lineage>
</organism>
<accession>A0A068SAE4</accession>
<comment type="caution">
    <text evidence="2">The sequence shown here is derived from an EMBL/GenBank/DDBJ whole genome shotgun (WGS) entry which is preliminary data.</text>
</comment>
<evidence type="ECO:0000313" key="3">
    <source>
        <dbReference type="Proteomes" id="UP000027586"/>
    </source>
</evidence>
<evidence type="ECO:0000256" key="1">
    <source>
        <dbReference type="SAM" id="MobiDB-lite"/>
    </source>
</evidence>
<name>A0A068SAE4_9FUNG</name>
<dbReference type="VEuPathDB" id="FungiDB:LCOR_10151.1"/>
<dbReference type="Proteomes" id="UP000027586">
    <property type="component" value="Unassembled WGS sequence"/>
</dbReference>
<reference evidence="2" key="1">
    <citation type="submission" date="2013-08" db="EMBL/GenBank/DDBJ databases">
        <title>Gene expansion shapes genome architecture in the human pathogen Lichtheimia corymbifera: an evolutionary genomics analysis in the ancient terrestrial Mucorales (Mucoromycotina).</title>
        <authorList>
            <person name="Schwartze V.U."/>
            <person name="Winter S."/>
            <person name="Shelest E."/>
            <person name="Marcet-Houben M."/>
            <person name="Horn F."/>
            <person name="Wehner S."/>
            <person name="Hoffmann K."/>
            <person name="Riege K."/>
            <person name="Sammeth M."/>
            <person name="Nowrousian M."/>
            <person name="Valiante V."/>
            <person name="Linde J."/>
            <person name="Jacobsen I.D."/>
            <person name="Marz M."/>
            <person name="Brakhage A.A."/>
            <person name="Gabaldon T."/>
            <person name="Bocker S."/>
            <person name="Voigt K."/>
        </authorList>
    </citation>
    <scope>NUCLEOTIDE SEQUENCE [LARGE SCALE GENOMIC DNA]</scope>
    <source>
        <strain evidence="2">FSU 9682</strain>
    </source>
</reference>
<evidence type="ECO:0000313" key="2">
    <source>
        <dbReference type="EMBL" id="CDH59328.1"/>
    </source>
</evidence>
<keyword evidence="3" id="KW-1185">Reference proteome</keyword>
<dbReference type="AlphaFoldDB" id="A0A068SAE4"/>